<reference evidence="4 5" key="1">
    <citation type="journal article" date="2023" name="BMC Biol.">
        <title>The compact genome of the sponge Oopsacas minuta (Hexactinellida) is lacking key metazoan core genes.</title>
        <authorList>
            <person name="Santini S."/>
            <person name="Schenkelaars Q."/>
            <person name="Jourda C."/>
            <person name="Duchesne M."/>
            <person name="Belahbib H."/>
            <person name="Rocher C."/>
            <person name="Selva M."/>
            <person name="Riesgo A."/>
            <person name="Vervoort M."/>
            <person name="Leys S.P."/>
            <person name="Kodjabachian L."/>
            <person name="Le Bivic A."/>
            <person name="Borchiellini C."/>
            <person name="Claverie J.M."/>
            <person name="Renard E."/>
        </authorList>
    </citation>
    <scope>NUCLEOTIDE SEQUENCE [LARGE SCALE GENOMIC DNA]</scope>
    <source>
        <strain evidence="4">SPO-2</strain>
    </source>
</reference>
<dbReference type="Proteomes" id="UP001165289">
    <property type="component" value="Unassembled WGS sequence"/>
</dbReference>
<evidence type="ECO:0000256" key="2">
    <source>
        <dbReference type="ARBA" id="ARBA00023306"/>
    </source>
</evidence>
<dbReference type="AlphaFoldDB" id="A0AAV7JXB9"/>
<feature type="domain" description="Ataxin-10" evidence="3">
    <location>
        <begin position="324"/>
        <end position="413"/>
    </location>
</feature>
<sequence length="415" mass="47230">MDFSLVCLANKAVTQFQELFLSKKDDPTILSVYLSAFSIASIKPCFQQGLHMSNFPQIIVEICQLHTLKGNEVVLRKGIQLLGNITVQNEPGKEKVWNLCYPEFITEMLDSSYDLTELICFLIFNCLDCSRATKLFSSPRGIGLISQLLFELTKEGSGDFCQLLLSRILLDYKGSVMLYSLFNETKKFTSLLLLLDFVFQSNEFHILSMHESSHLEVCTNLIEMFYKDFLILKPILYQAISILEERAIDQHDIITKAEIFKSILAILALFSGFSELLTHLQSLEILLRECLTILDSLIKYSQPKIVSNSSPAPHPPISKFLYGIKQNIMQIVANMLYSNYHNVNLVYEDKTLLILILNHCSPDMSNPFLTQWTILAIRNLCQDPRVQLLISELKKLGIDPNSVMSKRGFNSDANT</sequence>
<organism evidence="4 5">
    <name type="scientific">Oopsacas minuta</name>
    <dbReference type="NCBI Taxonomy" id="111878"/>
    <lineage>
        <taxon>Eukaryota</taxon>
        <taxon>Metazoa</taxon>
        <taxon>Porifera</taxon>
        <taxon>Hexactinellida</taxon>
        <taxon>Hexasterophora</taxon>
        <taxon>Lyssacinosida</taxon>
        <taxon>Leucopsacidae</taxon>
        <taxon>Oopsacas</taxon>
    </lineage>
</organism>
<evidence type="ECO:0000259" key="3">
    <source>
        <dbReference type="Pfam" id="PF09759"/>
    </source>
</evidence>
<protein>
    <submittedName>
        <fullName evidence="4">Ataxin-10</fullName>
    </submittedName>
</protein>
<keyword evidence="1" id="KW-0132">Cell division</keyword>
<dbReference type="InterPro" id="IPR016024">
    <property type="entry name" value="ARM-type_fold"/>
</dbReference>
<evidence type="ECO:0000256" key="1">
    <source>
        <dbReference type="ARBA" id="ARBA00022618"/>
    </source>
</evidence>
<name>A0AAV7JXB9_9METZ</name>
<dbReference type="InterPro" id="IPR019156">
    <property type="entry name" value="Ataxin-10_domain"/>
</dbReference>
<evidence type="ECO:0000313" key="5">
    <source>
        <dbReference type="Proteomes" id="UP001165289"/>
    </source>
</evidence>
<evidence type="ECO:0000313" key="4">
    <source>
        <dbReference type="EMBL" id="KAI6653564.1"/>
    </source>
</evidence>
<dbReference type="GO" id="GO:0005829">
    <property type="term" value="C:cytosol"/>
    <property type="evidence" value="ECO:0007669"/>
    <property type="project" value="TreeGrafter"/>
</dbReference>
<keyword evidence="5" id="KW-1185">Reference proteome</keyword>
<accession>A0AAV7JXB9</accession>
<dbReference type="PANTHER" id="PTHR13255">
    <property type="entry name" value="ATAXIN-10"/>
    <property type="match status" value="1"/>
</dbReference>
<dbReference type="InterPro" id="IPR051374">
    <property type="entry name" value="Ataxin-10/CTR86_families"/>
</dbReference>
<dbReference type="GO" id="GO:0051301">
    <property type="term" value="P:cell division"/>
    <property type="evidence" value="ECO:0007669"/>
    <property type="project" value="UniProtKB-KW"/>
</dbReference>
<dbReference type="EMBL" id="JAKMXF010000266">
    <property type="protein sequence ID" value="KAI6653564.1"/>
    <property type="molecule type" value="Genomic_DNA"/>
</dbReference>
<comment type="caution">
    <text evidence="4">The sequence shown here is derived from an EMBL/GenBank/DDBJ whole genome shotgun (WGS) entry which is preliminary data.</text>
</comment>
<keyword evidence="2" id="KW-0131">Cell cycle</keyword>
<dbReference type="Pfam" id="PF09759">
    <property type="entry name" value="Atx10homo_assoc"/>
    <property type="match status" value="1"/>
</dbReference>
<gene>
    <name evidence="4" type="ORF">LOD99_3459</name>
</gene>
<dbReference type="PANTHER" id="PTHR13255:SF0">
    <property type="entry name" value="ATAXIN-10"/>
    <property type="match status" value="1"/>
</dbReference>
<dbReference type="SUPFAM" id="SSF48371">
    <property type="entry name" value="ARM repeat"/>
    <property type="match status" value="1"/>
</dbReference>
<proteinExistence type="predicted"/>